<sequence length="786" mass="83416">MPNRARITDFTYYNSAYINATVAFYLTDEAGARTETLAPLYAGLTGSTQVENPQRLGSRGKFTAAVYHEAPIIGVVESMGEPSHETGVIHPIEKYAETVAGISAEIQTVAGISGDVETVAGNAGNISTVSDNISDVNIVAEDLAGTDTIGSVAENIDDIGTVSTNINDIGTVVANMDNVTAVADISDDVQTVAGIADQFGDLENIATQAAGSATSAAASDASAQAAAANANNILALAATEPAWRTPTETALFMLSEPGQPVPAPLVHTRTNVAPYIDKKGHRAWAAAGEVCHQYDEETLEYLGADWSVPSVTTYLTHQMFSGAVPGVVGSGGALPTGWSLSQVGGIQTEVVGVKYHKGFKYLAIRFSGTPDSVVFRLAYTGVYAGLVGEKWTCQARMKADAGSFTNIDKIGIGVVEATGPHTGTYSYMQNEEVSNDFEFVTSTRTIENANPSLYLWCGVFVPTRQPIDITLWIAEPQVEKSAYPGRFVGADETSASKTLGGDTLTIGPVETGANLVTNGTFDSDLSGWSERSGLEGHWASGGGVATHPSSNTYLPLVCDKKLTVGKRYRIRFDLSVTTGDVRLFQSTDVEVEYVLVAALSTSGAKSFDFTATREHIAFCRHTTTAEFTIDNVEVVELIPFEGWDSDANGHAVLMDVSGYDQTDGTQTLVTVHDHTNDNLLRMWRAPGVTISARRSNADIAMLTSSPHSTPDAALITFSWDDGAVSLIATDGTHVSVNYSGGLPPAGLCRFNIGATSYLAARPLRVKRFAVYNRKLAQSDLESMVLK</sequence>
<dbReference type="SUPFAM" id="SSF49785">
    <property type="entry name" value="Galactose-binding domain-like"/>
    <property type="match status" value="1"/>
</dbReference>
<protein>
    <recommendedName>
        <fullName evidence="3">Minor tail protein</fullName>
    </recommendedName>
</protein>
<dbReference type="Proteomes" id="UP001529180">
    <property type="component" value="Unassembled WGS sequence"/>
</dbReference>
<gene>
    <name evidence="1" type="ORF">P7680_19270</name>
</gene>
<dbReference type="Gene3D" id="2.60.120.260">
    <property type="entry name" value="Galactose-binding domain-like"/>
    <property type="match status" value="1"/>
</dbReference>
<dbReference type="RefSeq" id="WP_278006957.1">
    <property type="nucleotide sequence ID" value="NZ_JARSBO010000010.1"/>
</dbReference>
<dbReference type="EMBL" id="JARSBO010000010">
    <property type="protein sequence ID" value="MDG4721155.1"/>
    <property type="molecule type" value="Genomic_DNA"/>
</dbReference>
<keyword evidence="2" id="KW-1185">Reference proteome</keyword>
<proteinExistence type="predicted"/>
<dbReference type="InterPro" id="IPR008979">
    <property type="entry name" value="Galactose-bd-like_sf"/>
</dbReference>
<accession>A0ABT6GGL3</accession>
<evidence type="ECO:0008006" key="3">
    <source>
        <dbReference type="Google" id="ProtNLM"/>
    </source>
</evidence>
<evidence type="ECO:0000313" key="2">
    <source>
        <dbReference type="Proteomes" id="UP001529180"/>
    </source>
</evidence>
<name>A0ABT6GGL3_9PROT</name>
<comment type="caution">
    <text evidence="1">The sequence shown here is derived from an EMBL/GenBank/DDBJ whole genome shotgun (WGS) entry which is preliminary data.</text>
</comment>
<reference evidence="1 2" key="1">
    <citation type="submission" date="2023-03" db="EMBL/GenBank/DDBJ databases">
        <title>Strain FZY0004 represents a novel species in the genus Thalassospira isolated from seawater.</title>
        <authorList>
            <person name="Fu Z.-Y."/>
        </authorList>
    </citation>
    <scope>NUCLEOTIDE SEQUENCE [LARGE SCALE GENOMIC DNA]</scope>
    <source>
        <strain evidence="1 2">FZY0004</strain>
    </source>
</reference>
<organism evidence="1 2">
    <name type="scientific">Thalassospira aquimaris</name>
    <dbReference type="NCBI Taxonomy" id="3037796"/>
    <lineage>
        <taxon>Bacteria</taxon>
        <taxon>Pseudomonadati</taxon>
        <taxon>Pseudomonadota</taxon>
        <taxon>Alphaproteobacteria</taxon>
        <taxon>Rhodospirillales</taxon>
        <taxon>Thalassospiraceae</taxon>
        <taxon>Thalassospira</taxon>
    </lineage>
</organism>
<evidence type="ECO:0000313" key="1">
    <source>
        <dbReference type="EMBL" id="MDG4721155.1"/>
    </source>
</evidence>